<dbReference type="AlphaFoldDB" id="A0A3E0KWW3"/>
<sequence length="872" mass="95570">MLTRVPEEIRRAEKAIDFGEFFSQEPLKFQFYYGENNQAEIINTIYLEDGNNPLTLYLEVFNDSEQDVIFKNSNSLAGKLATVQAGGSQAASEKKCHFQLRWEKDLGLKPSEIEIDDKSGQWQVNYDEEFRFFSMYFLHQSGLTLKPNEKIQIGFSKLTANNRTVKSSNVELLYGGIGLISTGTANELIEEQVSSKNAVSVINHLRKTEIPLQFRVLGSNKILNDGTTQNTLKLKVLNSPLSNNTRPILLLNQSSKFIVSFEKGTHADALVATDSQLKGVQITVTDTNSWTSTHTVNSTEWSFTPKINQLTAGQGIELTISNLVTNSASGLACIYIDYQNIGSYPDGRLVIPIEKTPLLYSGGQVGIGITNPVAKLDIQSAARTYINNHPTAVNGLYVTGAFKADKEGVEFRHSDGKQGIGFGFNTIYATGNDGNQDLGLTAKGKGKVKVHSPLWVEGNVGIGITNPVAKLDIQSENRKNQHPTAVNGLYVTGAFKADREGVEFRHSDGKQGIGFGYNTIYATGNDDNQDLGLKAKGKGKVKVDSPLWVVGNVGIGTSSPVAKLDIQSENRKNQHPTAVNGLYVTGAFKADREGVEFRHSDGKQGIGFGYNTIYATGNDDNQNLGLKAKGKGKVKVDSPLWVVGNVGIGTNDPKAKLHVNGGDAVISGKVGIGITNPKIHLAIGDDDTGLKQQGDGVLAIYTNGIEQVRVNASGNVGIGTVSPTAKLHVTGRIRLDDVPVWNGPAAYDVTWGDERDYRYNVICREGSSERYKQNIMPLEDDFQKILTLEPKAYQMKEGHGNEDEWQFGYIAEELDQLGLKSLVVYDRSGRPDGIQYKKMCIYLNEVLKNQQNYLERLENKVNELNQKLTAGQ</sequence>
<name>A0A3E0KWW3_9CHRO</name>
<protein>
    <submittedName>
        <fullName evidence="2">Tail fiber domain-containing protein</fullName>
    </submittedName>
</protein>
<reference evidence="2 3" key="1">
    <citation type="submission" date="2017-10" db="EMBL/GenBank/DDBJ databases">
        <title>A large-scale comparative metagenomic study reveals the eutrophication-driven functional interactions in six Microcystis-epibionts communities.</title>
        <authorList>
            <person name="Li Q."/>
            <person name="Lin F."/>
        </authorList>
    </citation>
    <scope>NUCLEOTIDE SEQUENCE [LARGE SCALE GENOMIC DNA]</scope>
    <source>
        <strain evidence="2">TF09</strain>
    </source>
</reference>
<dbReference type="InterPro" id="IPR030392">
    <property type="entry name" value="S74_ICA"/>
</dbReference>
<dbReference type="Pfam" id="PF13884">
    <property type="entry name" value="Peptidase_S74"/>
    <property type="match status" value="1"/>
</dbReference>
<organism evidence="2 3">
    <name type="scientific">Microcystis flos-aquae TF09</name>
    <dbReference type="NCBI Taxonomy" id="2060473"/>
    <lineage>
        <taxon>Bacteria</taxon>
        <taxon>Bacillati</taxon>
        <taxon>Cyanobacteriota</taxon>
        <taxon>Cyanophyceae</taxon>
        <taxon>Oscillatoriophycideae</taxon>
        <taxon>Chroococcales</taxon>
        <taxon>Microcystaceae</taxon>
        <taxon>Microcystis</taxon>
    </lineage>
</organism>
<dbReference type="PROSITE" id="PS51688">
    <property type="entry name" value="ICA"/>
    <property type="match status" value="1"/>
</dbReference>
<evidence type="ECO:0000313" key="2">
    <source>
        <dbReference type="EMBL" id="REJ39566.1"/>
    </source>
</evidence>
<comment type="caution">
    <text evidence="2">The sequence shown here is derived from an EMBL/GenBank/DDBJ whole genome shotgun (WGS) entry which is preliminary data.</text>
</comment>
<evidence type="ECO:0000259" key="1">
    <source>
        <dbReference type="PROSITE" id="PS51688"/>
    </source>
</evidence>
<evidence type="ECO:0000313" key="3">
    <source>
        <dbReference type="Proteomes" id="UP000256873"/>
    </source>
</evidence>
<dbReference type="Proteomes" id="UP000256873">
    <property type="component" value="Unassembled WGS sequence"/>
</dbReference>
<proteinExistence type="predicted"/>
<dbReference type="EMBL" id="QQWC01000007">
    <property type="protein sequence ID" value="REJ39566.1"/>
    <property type="molecule type" value="Genomic_DNA"/>
</dbReference>
<feature type="domain" description="Peptidase S74" evidence="1">
    <location>
        <begin position="767"/>
        <end position="861"/>
    </location>
</feature>
<gene>
    <name evidence="2" type="ORF">DWQ54_22685</name>
</gene>
<accession>A0A3E0KWW3</accession>